<dbReference type="Gene3D" id="3.40.50.720">
    <property type="entry name" value="NAD(P)-binding Rossmann-like Domain"/>
    <property type="match status" value="1"/>
</dbReference>
<dbReference type="EMBL" id="AZHW01001351">
    <property type="protein sequence ID" value="ETW92880.1"/>
    <property type="molecule type" value="Genomic_DNA"/>
</dbReference>
<keyword evidence="6" id="KW-0521">NADP</keyword>
<gene>
    <name evidence="8" type="ORF">ETSY1_41690</name>
</gene>
<dbReference type="AlphaFoldDB" id="W4L5C7"/>
<evidence type="ECO:0000256" key="2">
    <source>
        <dbReference type="ARBA" id="ARBA00010944"/>
    </source>
</evidence>
<accession>W4L5C7</accession>
<evidence type="ECO:0000256" key="6">
    <source>
        <dbReference type="RuleBase" id="RU364082"/>
    </source>
</evidence>
<evidence type="ECO:0000259" key="7">
    <source>
        <dbReference type="Pfam" id="PF04321"/>
    </source>
</evidence>
<keyword evidence="9" id="KW-1185">Reference proteome</keyword>
<dbReference type="SUPFAM" id="SSF51735">
    <property type="entry name" value="NAD(P)-binding Rossmann-fold domains"/>
    <property type="match status" value="1"/>
</dbReference>
<evidence type="ECO:0000256" key="1">
    <source>
        <dbReference type="ARBA" id="ARBA00004781"/>
    </source>
</evidence>
<comment type="catalytic activity">
    <reaction evidence="5">
        <text>dTDP-beta-L-rhamnose + NADP(+) = dTDP-4-dehydro-beta-L-rhamnose + NADPH + H(+)</text>
        <dbReference type="Rhea" id="RHEA:21796"/>
        <dbReference type="ChEBI" id="CHEBI:15378"/>
        <dbReference type="ChEBI" id="CHEBI:57510"/>
        <dbReference type="ChEBI" id="CHEBI:57783"/>
        <dbReference type="ChEBI" id="CHEBI:58349"/>
        <dbReference type="ChEBI" id="CHEBI:62830"/>
        <dbReference type="EC" id="1.1.1.133"/>
    </reaction>
</comment>
<comment type="pathway">
    <text evidence="1 6">Carbohydrate biosynthesis; dTDP-L-rhamnose biosynthesis.</text>
</comment>
<dbReference type="GO" id="GO:0006556">
    <property type="term" value="P:S-adenosylmethionine biosynthetic process"/>
    <property type="evidence" value="ECO:0007669"/>
    <property type="project" value="TreeGrafter"/>
</dbReference>
<comment type="similarity">
    <text evidence="2 6">Belongs to the dTDP-4-dehydrorhamnose reductase family.</text>
</comment>
<dbReference type="Pfam" id="PF04321">
    <property type="entry name" value="RmlD_sub_bind"/>
    <property type="match status" value="1"/>
</dbReference>
<name>W4L5C7_ENTF1</name>
<sequence length="288" mass="32218">MKRVLITGVTSLHGWPLYNALTQQFGPEHVLGICPPKTKMAQFSTGNALPCCINDVAGLTTAFEQFRPTHVIHAAGMCDLDVCELWPSLAYQRNVEGTRNIARLSRDCHLMHISTDLVFSGNYPPPNGYDEDSAPDPPSMIGKTFIEAEAIVAQLPHAMIVRKGLPMGDSLSGRKGPIDYLAYRFRRGKPLTLFYDELRSALYIDDLITGLCLLWELETTGCYHFGGPKRVSLYDIGHYLIETRNYDPTCLIRASRFEDHDNLPRIGNVALNSQRAYTLTGFTPRAWP</sequence>
<dbReference type="GO" id="GO:0008831">
    <property type="term" value="F:dTDP-4-dehydrorhamnose reductase activity"/>
    <property type="evidence" value="ECO:0007669"/>
    <property type="project" value="UniProtKB-EC"/>
</dbReference>
<dbReference type="HOGENOM" id="CLU_989611_0_0_7"/>
<comment type="caution">
    <text evidence="8">The sequence shown here is derived from an EMBL/GenBank/DDBJ whole genome shotgun (WGS) entry which is preliminary data.</text>
</comment>
<keyword evidence="6" id="KW-0560">Oxidoreductase</keyword>
<feature type="domain" description="RmlD-like substrate binding" evidence="7">
    <location>
        <begin position="3"/>
        <end position="287"/>
    </location>
</feature>
<evidence type="ECO:0000256" key="4">
    <source>
        <dbReference type="ARBA" id="ARBA00017099"/>
    </source>
</evidence>
<dbReference type="Proteomes" id="UP000019141">
    <property type="component" value="Unassembled WGS sequence"/>
</dbReference>
<evidence type="ECO:0000256" key="5">
    <source>
        <dbReference type="ARBA" id="ARBA00048200"/>
    </source>
</evidence>
<dbReference type="EC" id="1.1.1.133" evidence="3 6"/>
<evidence type="ECO:0000256" key="3">
    <source>
        <dbReference type="ARBA" id="ARBA00012929"/>
    </source>
</evidence>
<organism evidence="8 9">
    <name type="scientific">Entotheonella factor</name>
    <dbReference type="NCBI Taxonomy" id="1429438"/>
    <lineage>
        <taxon>Bacteria</taxon>
        <taxon>Pseudomonadati</taxon>
        <taxon>Nitrospinota/Tectimicrobiota group</taxon>
        <taxon>Candidatus Tectimicrobiota</taxon>
        <taxon>Candidatus Entotheonellia</taxon>
        <taxon>Candidatus Entotheonellales</taxon>
        <taxon>Candidatus Entotheonellaceae</taxon>
        <taxon>Candidatus Entotheonella</taxon>
    </lineage>
</organism>
<evidence type="ECO:0000313" key="9">
    <source>
        <dbReference type="Proteomes" id="UP000019141"/>
    </source>
</evidence>
<dbReference type="InterPro" id="IPR005913">
    <property type="entry name" value="dTDP_dehydrorham_reduct"/>
</dbReference>
<evidence type="ECO:0000313" key="8">
    <source>
        <dbReference type="EMBL" id="ETW92880.1"/>
    </source>
</evidence>
<reference evidence="8 9" key="1">
    <citation type="journal article" date="2014" name="Nature">
        <title>An environmental bacterial taxon with a large and distinct metabolic repertoire.</title>
        <authorList>
            <person name="Wilson M.C."/>
            <person name="Mori T."/>
            <person name="Ruckert C."/>
            <person name="Uria A.R."/>
            <person name="Helf M.J."/>
            <person name="Takada K."/>
            <person name="Gernert C."/>
            <person name="Steffens U.A."/>
            <person name="Heycke N."/>
            <person name="Schmitt S."/>
            <person name="Rinke C."/>
            <person name="Helfrich E.J."/>
            <person name="Brachmann A.O."/>
            <person name="Gurgui C."/>
            <person name="Wakimoto T."/>
            <person name="Kracht M."/>
            <person name="Crusemann M."/>
            <person name="Hentschel U."/>
            <person name="Abe I."/>
            <person name="Matsunaga S."/>
            <person name="Kalinowski J."/>
            <person name="Takeyama H."/>
            <person name="Piel J."/>
        </authorList>
    </citation>
    <scope>NUCLEOTIDE SEQUENCE [LARGE SCALE GENOMIC DNA]</scope>
    <source>
        <strain evidence="9">TSY1</strain>
    </source>
</reference>
<dbReference type="GO" id="GO:0048269">
    <property type="term" value="C:methionine adenosyltransferase complex"/>
    <property type="evidence" value="ECO:0007669"/>
    <property type="project" value="TreeGrafter"/>
</dbReference>
<comment type="function">
    <text evidence="6">Catalyzes the reduction of dTDP-6-deoxy-L-lyxo-4-hexulose to yield dTDP-L-rhamnose.</text>
</comment>
<dbReference type="InterPro" id="IPR036291">
    <property type="entry name" value="NAD(P)-bd_dom_sf"/>
</dbReference>
<proteinExistence type="inferred from homology"/>
<dbReference type="GO" id="GO:0048270">
    <property type="term" value="F:methionine adenosyltransferase regulator activity"/>
    <property type="evidence" value="ECO:0007669"/>
    <property type="project" value="TreeGrafter"/>
</dbReference>
<dbReference type="PANTHER" id="PTHR10491:SF4">
    <property type="entry name" value="METHIONINE ADENOSYLTRANSFERASE 2 SUBUNIT BETA"/>
    <property type="match status" value="1"/>
</dbReference>
<dbReference type="PANTHER" id="PTHR10491">
    <property type="entry name" value="DTDP-4-DEHYDRORHAMNOSE REDUCTASE"/>
    <property type="match status" value="1"/>
</dbReference>
<dbReference type="InterPro" id="IPR029903">
    <property type="entry name" value="RmlD-like-bd"/>
</dbReference>
<protein>
    <recommendedName>
        <fullName evidence="4 6">dTDP-4-dehydrorhamnose reductase</fullName>
        <ecNumber evidence="3 6">1.1.1.133</ecNumber>
    </recommendedName>
</protein>